<accession>A0AAV1IVG1</accession>
<dbReference type="CDD" id="cd03505">
    <property type="entry name" value="Delta9-FADS-like"/>
    <property type="match status" value="1"/>
</dbReference>
<evidence type="ECO:0000256" key="6">
    <source>
        <dbReference type="ARBA" id="ARBA00022989"/>
    </source>
</evidence>
<keyword evidence="3 12" id="KW-0444">Lipid biosynthesis</keyword>
<evidence type="ECO:0000256" key="3">
    <source>
        <dbReference type="ARBA" id="ARBA00022516"/>
    </source>
</evidence>
<keyword evidence="7 12" id="KW-0560">Oxidoreductase</keyword>
<evidence type="ECO:0000313" key="15">
    <source>
        <dbReference type="EMBL" id="CAK1541142.1"/>
    </source>
</evidence>
<evidence type="ECO:0000259" key="14">
    <source>
        <dbReference type="Pfam" id="PF00487"/>
    </source>
</evidence>
<evidence type="ECO:0000256" key="4">
    <source>
        <dbReference type="ARBA" id="ARBA00022692"/>
    </source>
</evidence>
<sequence>MTTATENKPKENVDYYDQVLPKKEPKFMTPIRRWEKRMGLVTPIVWTNAIILTLLHVAVPGYTIYLLCHGIRCLRQTLIFQVLYGQMVGLGISCGIHRLWSHRTFKATTPLQILLLFFFSTTGQNNVFDWVRDHRVHHKMSETSADPHDSTRGFFFAHFGWLMMKKHPHVIEEGKKVDMSDITSDPILSFYNKHFMFFKIFCCFYLPTMVPVWFYGEELYIAFLATVLRFVYSTNITSSVNSFAHLYGMRPYNKHIAPVQNIGVSILAYGEGWHNYHHAFPWDYKSAELPYFINVSTLFLDVAAYLGLAYDLKTASPSLIDAVAQSMGDNSRKHRKKEI</sequence>
<dbReference type="PANTHER" id="PTHR11351:SF21">
    <property type="entry name" value="GH07782P"/>
    <property type="match status" value="1"/>
</dbReference>
<keyword evidence="4 12" id="KW-0812">Transmembrane</keyword>
<name>A0AAV1IVG1_9NEOP</name>
<feature type="transmembrane region" description="Helical" evidence="13">
    <location>
        <begin position="220"/>
        <end position="244"/>
    </location>
</feature>
<dbReference type="GO" id="GO:0006636">
    <property type="term" value="P:unsaturated fatty acid biosynthetic process"/>
    <property type="evidence" value="ECO:0007669"/>
    <property type="project" value="TreeGrafter"/>
</dbReference>
<evidence type="ECO:0000256" key="2">
    <source>
        <dbReference type="ARBA" id="ARBA00009295"/>
    </source>
</evidence>
<feature type="transmembrane region" description="Helical" evidence="13">
    <location>
        <begin position="78"/>
        <end position="100"/>
    </location>
</feature>
<feature type="transmembrane region" description="Helical" evidence="13">
    <location>
        <begin position="196"/>
        <end position="214"/>
    </location>
</feature>
<proteinExistence type="inferred from homology"/>
<dbReference type="InterPro" id="IPR005804">
    <property type="entry name" value="FA_desaturase_dom"/>
</dbReference>
<evidence type="ECO:0000256" key="1">
    <source>
        <dbReference type="ARBA" id="ARBA00004141"/>
    </source>
</evidence>
<evidence type="ECO:0000256" key="13">
    <source>
        <dbReference type="SAM" id="Phobius"/>
    </source>
</evidence>
<dbReference type="GO" id="GO:0005506">
    <property type="term" value="F:iron ion binding"/>
    <property type="evidence" value="ECO:0007669"/>
    <property type="project" value="TreeGrafter"/>
</dbReference>
<comment type="domain">
    <text evidence="12">The histidine box domains are involved in binding the catalytic metal ions.</text>
</comment>
<keyword evidence="5" id="KW-0276">Fatty acid metabolism</keyword>
<evidence type="ECO:0000256" key="10">
    <source>
        <dbReference type="ARBA" id="ARBA00023136"/>
    </source>
</evidence>
<evidence type="ECO:0000256" key="8">
    <source>
        <dbReference type="ARBA" id="ARBA00023004"/>
    </source>
</evidence>
<keyword evidence="10 13" id="KW-0472">Membrane</keyword>
<feature type="domain" description="Fatty acid desaturase" evidence="14">
    <location>
        <begin position="80"/>
        <end position="281"/>
    </location>
</feature>
<dbReference type="Pfam" id="PF00487">
    <property type="entry name" value="FA_desaturase"/>
    <property type="match status" value="1"/>
</dbReference>
<dbReference type="EMBL" id="CAVLEF010000002">
    <property type="protein sequence ID" value="CAK1541142.1"/>
    <property type="molecule type" value="Genomic_DNA"/>
</dbReference>
<dbReference type="GO" id="GO:0005789">
    <property type="term" value="C:endoplasmic reticulum membrane"/>
    <property type="evidence" value="ECO:0007669"/>
    <property type="project" value="TreeGrafter"/>
</dbReference>
<dbReference type="GO" id="GO:0004768">
    <property type="term" value="F:stearoyl-CoA 9-desaturase activity"/>
    <property type="evidence" value="ECO:0007669"/>
    <property type="project" value="TreeGrafter"/>
</dbReference>
<evidence type="ECO:0000256" key="9">
    <source>
        <dbReference type="ARBA" id="ARBA00023098"/>
    </source>
</evidence>
<keyword evidence="9" id="KW-0443">Lipid metabolism</keyword>
<evidence type="ECO:0000256" key="12">
    <source>
        <dbReference type="RuleBase" id="RU000581"/>
    </source>
</evidence>
<keyword evidence="16" id="KW-1185">Reference proteome</keyword>
<keyword evidence="8" id="KW-0408">Iron</keyword>
<evidence type="ECO:0000313" key="16">
    <source>
        <dbReference type="Proteomes" id="UP001497472"/>
    </source>
</evidence>
<dbReference type="PRINTS" id="PR00075">
    <property type="entry name" value="FACDDSATRASE"/>
</dbReference>
<protein>
    <recommendedName>
        <fullName evidence="14">Fatty acid desaturase domain-containing protein</fullName>
    </recommendedName>
</protein>
<dbReference type="AlphaFoldDB" id="A0AAV1IVG1"/>
<organism evidence="15 16">
    <name type="scientific">Leptosia nina</name>
    <dbReference type="NCBI Taxonomy" id="320188"/>
    <lineage>
        <taxon>Eukaryota</taxon>
        <taxon>Metazoa</taxon>
        <taxon>Ecdysozoa</taxon>
        <taxon>Arthropoda</taxon>
        <taxon>Hexapoda</taxon>
        <taxon>Insecta</taxon>
        <taxon>Pterygota</taxon>
        <taxon>Neoptera</taxon>
        <taxon>Endopterygota</taxon>
        <taxon>Lepidoptera</taxon>
        <taxon>Glossata</taxon>
        <taxon>Ditrysia</taxon>
        <taxon>Papilionoidea</taxon>
        <taxon>Pieridae</taxon>
        <taxon>Pierinae</taxon>
        <taxon>Leptosia</taxon>
    </lineage>
</organism>
<dbReference type="InterPro" id="IPR015876">
    <property type="entry name" value="Acyl-CoA_DS"/>
</dbReference>
<gene>
    <name evidence="15" type="ORF">LNINA_LOCUS1152</name>
</gene>
<evidence type="ECO:0000256" key="7">
    <source>
        <dbReference type="ARBA" id="ARBA00023002"/>
    </source>
</evidence>
<keyword evidence="6 13" id="KW-1133">Transmembrane helix</keyword>
<comment type="subcellular location">
    <subcellularLocation>
        <location evidence="1">Membrane</location>
        <topology evidence="1">Multi-pass membrane protein</topology>
    </subcellularLocation>
</comment>
<dbReference type="PANTHER" id="PTHR11351">
    <property type="entry name" value="ACYL-COA DESATURASE"/>
    <property type="match status" value="1"/>
</dbReference>
<comment type="similarity">
    <text evidence="2 12">Belongs to the fatty acid desaturase type 1 family.</text>
</comment>
<comment type="caution">
    <text evidence="15">The sequence shown here is derived from an EMBL/GenBank/DDBJ whole genome shotgun (WGS) entry which is preliminary data.</text>
</comment>
<evidence type="ECO:0000256" key="5">
    <source>
        <dbReference type="ARBA" id="ARBA00022832"/>
    </source>
</evidence>
<reference evidence="15 16" key="1">
    <citation type="submission" date="2023-11" db="EMBL/GenBank/DDBJ databases">
        <authorList>
            <person name="Okamura Y."/>
        </authorList>
    </citation>
    <scope>NUCLEOTIDE SEQUENCE [LARGE SCALE GENOMIC DNA]</scope>
</reference>
<dbReference type="Proteomes" id="UP001497472">
    <property type="component" value="Unassembled WGS sequence"/>
</dbReference>
<evidence type="ECO:0000256" key="11">
    <source>
        <dbReference type="ARBA" id="ARBA00023160"/>
    </source>
</evidence>
<feature type="transmembrane region" description="Helical" evidence="13">
    <location>
        <begin position="44"/>
        <end position="66"/>
    </location>
</feature>
<comment type="cofactor">
    <cofactor evidence="12">
        <name>Fe(2+)</name>
        <dbReference type="ChEBI" id="CHEBI:29033"/>
    </cofactor>
</comment>
<keyword evidence="11 12" id="KW-0275">Fatty acid biosynthesis</keyword>